<dbReference type="OrthoDB" id="9797341at2"/>
<evidence type="ECO:0000259" key="6">
    <source>
        <dbReference type="PROSITE" id="PS50043"/>
    </source>
</evidence>
<dbReference type="GO" id="GO:0003677">
    <property type="term" value="F:DNA binding"/>
    <property type="evidence" value="ECO:0007669"/>
    <property type="project" value="UniProtKB-KW"/>
</dbReference>
<keyword evidence="4" id="KW-0804">Transcription</keyword>
<proteinExistence type="predicted"/>
<dbReference type="PROSITE" id="PS50043">
    <property type="entry name" value="HTH_LUXR_2"/>
    <property type="match status" value="1"/>
</dbReference>
<dbReference type="Pfam" id="PF00072">
    <property type="entry name" value="Response_reg"/>
    <property type="match status" value="1"/>
</dbReference>
<dbReference type="SMART" id="SM00448">
    <property type="entry name" value="REC"/>
    <property type="match status" value="1"/>
</dbReference>
<keyword evidence="8" id="KW-0808">Transferase</keyword>
<dbReference type="GO" id="GO:0016301">
    <property type="term" value="F:kinase activity"/>
    <property type="evidence" value="ECO:0007669"/>
    <property type="project" value="UniProtKB-KW"/>
</dbReference>
<dbReference type="CDD" id="cd17535">
    <property type="entry name" value="REC_NarL-like"/>
    <property type="match status" value="1"/>
</dbReference>
<dbReference type="EMBL" id="LGIA01000052">
    <property type="protein sequence ID" value="KOH45999.1"/>
    <property type="molecule type" value="Genomic_DNA"/>
</dbReference>
<dbReference type="PANTHER" id="PTHR43214:SF41">
    <property type="entry name" value="NITRATE_NITRITE RESPONSE REGULATOR PROTEIN NARP"/>
    <property type="match status" value="1"/>
</dbReference>
<dbReference type="STRING" id="1409788.NC99_11720"/>
<dbReference type="InterPro" id="IPR039420">
    <property type="entry name" value="WalR-like"/>
</dbReference>
<protein>
    <submittedName>
        <fullName evidence="8">Hisitidine kinase</fullName>
    </submittedName>
</protein>
<dbReference type="CDD" id="cd06170">
    <property type="entry name" value="LuxR_C_like"/>
    <property type="match status" value="1"/>
</dbReference>
<dbReference type="SUPFAM" id="SSF46894">
    <property type="entry name" value="C-terminal effector domain of the bipartite response regulators"/>
    <property type="match status" value="1"/>
</dbReference>
<dbReference type="PRINTS" id="PR00038">
    <property type="entry name" value="HTHLUXR"/>
</dbReference>
<evidence type="ECO:0000256" key="1">
    <source>
        <dbReference type="ARBA" id="ARBA00022553"/>
    </source>
</evidence>
<dbReference type="SMART" id="SM00421">
    <property type="entry name" value="HTH_LUXR"/>
    <property type="match status" value="1"/>
</dbReference>
<gene>
    <name evidence="8" type="ORF">NC99_11720</name>
</gene>
<dbReference type="InterPro" id="IPR000792">
    <property type="entry name" value="Tscrpt_reg_LuxR_C"/>
</dbReference>
<keyword evidence="1 5" id="KW-0597">Phosphoprotein</keyword>
<dbReference type="AlphaFoldDB" id="A0A0L8VC19"/>
<evidence type="ECO:0000313" key="9">
    <source>
        <dbReference type="Proteomes" id="UP000036958"/>
    </source>
</evidence>
<reference evidence="9" key="1">
    <citation type="submission" date="2015-07" db="EMBL/GenBank/DDBJ databases">
        <title>Genome sequencing of Sunxiuqinia dokdonensis strain SK.</title>
        <authorList>
            <person name="Ahn S."/>
            <person name="Kim B.-C."/>
        </authorList>
    </citation>
    <scope>NUCLEOTIDE SEQUENCE [LARGE SCALE GENOMIC DNA]</scope>
    <source>
        <strain evidence="9">SK</strain>
    </source>
</reference>
<organism evidence="8 9">
    <name type="scientific">Sunxiuqinia dokdonensis</name>
    <dbReference type="NCBI Taxonomy" id="1409788"/>
    <lineage>
        <taxon>Bacteria</taxon>
        <taxon>Pseudomonadati</taxon>
        <taxon>Bacteroidota</taxon>
        <taxon>Bacteroidia</taxon>
        <taxon>Marinilabiliales</taxon>
        <taxon>Prolixibacteraceae</taxon>
        <taxon>Sunxiuqinia</taxon>
    </lineage>
</organism>
<dbReference type="Proteomes" id="UP000036958">
    <property type="component" value="Unassembled WGS sequence"/>
</dbReference>
<dbReference type="RefSeq" id="WP_053180603.1">
    <property type="nucleotide sequence ID" value="NZ_LGIA01000052.1"/>
</dbReference>
<dbReference type="GO" id="GO:0000160">
    <property type="term" value="P:phosphorelay signal transduction system"/>
    <property type="evidence" value="ECO:0007669"/>
    <property type="project" value="InterPro"/>
</dbReference>
<evidence type="ECO:0000256" key="3">
    <source>
        <dbReference type="ARBA" id="ARBA00023125"/>
    </source>
</evidence>
<dbReference type="PANTHER" id="PTHR43214">
    <property type="entry name" value="TWO-COMPONENT RESPONSE REGULATOR"/>
    <property type="match status" value="1"/>
</dbReference>
<evidence type="ECO:0000259" key="7">
    <source>
        <dbReference type="PROSITE" id="PS50110"/>
    </source>
</evidence>
<feature type="domain" description="Response regulatory" evidence="7">
    <location>
        <begin position="5"/>
        <end position="121"/>
    </location>
</feature>
<comment type="caution">
    <text evidence="8">The sequence shown here is derived from an EMBL/GenBank/DDBJ whole genome shotgun (WGS) entry which is preliminary data.</text>
</comment>
<evidence type="ECO:0000256" key="5">
    <source>
        <dbReference type="PROSITE-ProRule" id="PRU00169"/>
    </source>
</evidence>
<dbReference type="InterPro" id="IPR058245">
    <property type="entry name" value="NreC/VraR/RcsB-like_REC"/>
</dbReference>
<keyword evidence="3" id="KW-0238">DNA-binding</keyword>
<dbReference type="PROSITE" id="PS00622">
    <property type="entry name" value="HTH_LUXR_1"/>
    <property type="match status" value="1"/>
</dbReference>
<accession>A0A0L8VC19</accession>
<dbReference type="PROSITE" id="PS50110">
    <property type="entry name" value="RESPONSE_REGULATORY"/>
    <property type="match status" value="1"/>
</dbReference>
<feature type="modified residue" description="4-aspartylphosphate" evidence="5">
    <location>
        <position position="56"/>
    </location>
</feature>
<dbReference type="GO" id="GO:0006355">
    <property type="term" value="P:regulation of DNA-templated transcription"/>
    <property type="evidence" value="ECO:0007669"/>
    <property type="project" value="InterPro"/>
</dbReference>
<dbReference type="Pfam" id="PF00196">
    <property type="entry name" value="GerE"/>
    <property type="match status" value="1"/>
</dbReference>
<evidence type="ECO:0000256" key="4">
    <source>
        <dbReference type="ARBA" id="ARBA00023163"/>
    </source>
</evidence>
<dbReference type="InterPro" id="IPR016032">
    <property type="entry name" value="Sig_transdc_resp-reg_C-effctor"/>
</dbReference>
<name>A0A0L8VC19_9BACT</name>
<dbReference type="InterPro" id="IPR001789">
    <property type="entry name" value="Sig_transdc_resp-reg_receiver"/>
</dbReference>
<keyword evidence="9" id="KW-1185">Reference proteome</keyword>
<keyword evidence="8" id="KW-0418">Kinase</keyword>
<dbReference type="SUPFAM" id="SSF52172">
    <property type="entry name" value="CheY-like"/>
    <property type="match status" value="1"/>
</dbReference>
<evidence type="ECO:0000256" key="2">
    <source>
        <dbReference type="ARBA" id="ARBA00023015"/>
    </source>
</evidence>
<sequence>MKKLKLFLVDDHDLFREGLKFLLSEWDLIDEIYEAENGQQFIESLRQYPVDLVLLDIEMPIMNGIEAAKLAKEVDPDLKIIALSMYSDENYYTSMIESGADGFLLKNSKFASVRKAIEEVAGGRNYFSQEIIQLLVRQLNKPDEAEDSLMITDREMEILGLICNGLSNIEIAEALQISKRTVDKHRQNLLDKTKLRNTVALVLYAIKNGYFSVR</sequence>
<evidence type="ECO:0000313" key="8">
    <source>
        <dbReference type="EMBL" id="KOH45999.1"/>
    </source>
</evidence>
<dbReference type="InterPro" id="IPR011006">
    <property type="entry name" value="CheY-like_superfamily"/>
</dbReference>
<keyword evidence="2" id="KW-0805">Transcription regulation</keyword>
<dbReference type="Gene3D" id="3.40.50.2300">
    <property type="match status" value="1"/>
</dbReference>
<feature type="domain" description="HTH luxR-type" evidence="6">
    <location>
        <begin position="144"/>
        <end position="209"/>
    </location>
</feature>